<comment type="caution">
    <text evidence="2">The sequence shown here is derived from an EMBL/GenBank/DDBJ whole genome shotgun (WGS) entry which is preliminary data.</text>
</comment>
<reference evidence="2 3" key="1">
    <citation type="submission" date="2018-07" db="EMBL/GenBank/DDBJ databases">
        <title>Diversity of Mesorhizobium strains in Brazil.</title>
        <authorList>
            <person name="Helene L.C.F."/>
            <person name="Dall'Agnol R."/>
            <person name="Delamuta J.R.M."/>
            <person name="Hungria M."/>
        </authorList>
    </citation>
    <scope>NUCLEOTIDE SEQUENCE [LARGE SCALE GENOMIC DNA]</scope>
    <source>
        <strain evidence="2 3">CNPSo 3140</strain>
    </source>
</reference>
<protein>
    <submittedName>
        <fullName evidence="2">Uncharacterized protein</fullName>
    </submittedName>
</protein>
<name>A0A330H172_9HYPH</name>
<dbReference type="Proteomes" id="UP000251956">
    <property type="component" value="Unassembled WGS sequence"/>
</dbReference>
<evidence type="ECO:0000313" key="3">
    <source>
        <dbReference type="Proteomes" id="UP000251956"/>
    </source>
</evidence>
<evidence type="ECO:0000256" key="1">
    <source>
        <dbReference type="SAM" id="Phobius"/>
    </source>
</evidence>
<feature type="transmembrane region" description="Helical" evidence="1">
    <location>
        <begin position="89"/>
        <end position="114"/>
    </location>
</feature>
<sequence length="311" mass="34529">MLTLATVTVLVFMVGMISAIILDQYAKVHEAYSRYQEKAEQDRRDAQKVIAESCFGMALPAFTKCVSDKLETYDRKQASDQDLQAQKDMAFWALCTFLASCAGLAVTVIGIYYVRKSLLASHEAVDTARQQLVADQRPWLLVVPSFVRPIRFDPKGAIIEVALDIRNIGKTPAQHVYVKAKVINTLGSTVAVHITSGELLGMRNEHELIGATQLPSEERVERRTFRIDREKMRAIVPVEGLPVLPIMLPVLIVCIDYRVPFTNQLAQTMRVYGILLKSTDGVGEALPIDSAPIPIDRLTFVNYPVAPGVTT</sequence>
<gene>
    <name evidence="2" type="ORF">DPM35_00145</name>
</gene>
<accession>A0A330H172</accession>
<keyword evidence="1" id="KW-0812">Transmembrane</keyword>
<keyword evidence="1" id="KW-0472">Membrane</keyword>
<proteinExistence type="predicted"/>
<organism evidence="2 3">
    <name type="scientific">Mesorhizobium atlanticum</name>
    <dbReference type="NCBI Taxonomy" id="2233532"/>
    <lineage>
        <taxon>Bacteria</taxon>
        <taxon>Pseudomonadati</taxon>
        <taxon>Pseudomonadota</taxon>
        <taxon>Alphaproteobacteria</taxon>
        <taxon>Hyphomicrobiales</taxon>
        <taxon>Phyllobacteriaceae</taxon>
        <taxon>Mesorhizobium</taxon>
    </lineage>
</organism>
<keyword evidence="1" id="KW-1133">Transmembrane helix</keyword>
<evidence type="ECO:0000313" key="2">
    <source>
        <dbReference type="EMBL" id="RAZ79757.1"/>
    </source>
</evidence>
<dbReference type="AlphaFoldDB" id="A0A330H172"/>
<keyword evidence="3" id="KW-1185">Reference proteome</keyword>
<dbReference type="EMBL" id="QMBQ01000001">
    <property type="protein sequence ID" value="RAZ79757.1"/>
    <property type="molecule type" value="Genomic_DNA"/>
</dbReference>